<name>F8C689_THEGP</name>
<evidence type="ECO:0000256" key="5">
    <source>
        <dbReference type="ARBA" id="ARBA00022576"/>
    </source>
</evidence>
<dbReference type="Gene3D" id="3.40.640.10">
    <property type="entry name" value="Type I PLP-dependent aspartate aminotransferase-like (Major domain)"/>
    <property type="match status" value="1"/>
</dbReference>
<comment type="pathway">
    <text evidence="2 9">Amino-acid biosynthesis; L-histidine biosynthesis; L-histidine from 5-phospho-alpha-D-ribose 1-diphosphate: step 7/9.</text>
</comment>
<feature type="modified residue" description="N6-(pyridoxal phosphate)lysine" evidence="9">
    <location>
        <position position="224"/>
    </location>
</feature>
<keyword evidence="9" id="KW-0028">Amino-acid biosynthesis</keyword>
<evidence type="ECO:0000256" key="9">
    <source>
        <dbReference type="HAMAP-Rule" id="MF_01023"/>
    </source>
</evidence>
<comment type="cofactor">
    <cofactor evidence="1 9">
        <name>pyridoxal 5'-phosphate</name>
        <dbReference type="ChEBI" id="CHEBI:597326"/>
    </cofactor>
</comment>
<keyword evidence="7 9" id="KW-0663">Pyridoxal phosphate</keyword>
<dbReference type="GO" id="GO:0000105">
    <property type="term" value="P:L-histidine biosynthetic process"/>
    <property type="evidence" value="ECO:0007669"/>
    <property type="project" value="UniProtKB-UniRule"/>
</dbReference>
<dbReference type="GO" id="GO:0030170">
    <property type="term" value="F:pyridoxal phosphate binding"/>
    <property type="evidence" value="ECO:0007669"/>
    <property type="project" value="InterPro"/>
</dbReference>
<feature type="domain" description="Aminotransferase class I/classII large" evidence="10">
    <location>
        <begin position="32"/>
        <end position="353"/>
    </location>
</feature>
<evidence type="ECO:0000256" key="8">
    <source>
        <dbReference type="ARBA" id="ARBA00047481"/>
    </source>
</evidence>
<keyword evidence="5 9" id="KW-0032">Aminotransferase</keyword>
<evidence type="ECO:0000259" key="10">
    <source>
        <dbReference type="Pfam" id="PF00155"/>
    </source>
</evidence>
<evidence type="ECO:0000313" key="12">
    <source>
        <dbReference type="Proteomes" id="UP000006583"/>
    </source>
</evidence>
<dbReference type="EMBL" id="CP002829">
    <property type="protein sequence ID" value="AEH23244.1"/>
    <property type="molecule type" value="Genomic_DNA"/>
</dbReference>
<sequence>MSVKPHLKSLKPYPPGKTIEEFKKELSISGKIYKMNSNENPLGPSPKVLNVLRDSLSQINYYPEASYKELKSALAKKWDVLPEQIILGNGSNEIIDFLFKALIDSHEEIIISKPSFLMYEKFAQIYGVKIKTIPLTKKLTHNFNKILKSITKKTKIIFLDHPHNPSGSVLNRESWEEFLEKIPPHVLIVIDEAYGDFIEDPSIPLGIEFLKKGYKVLILRTFSKAFGLAGLRLGYGITFLELSKVLDLVRQPFNINILAYKAGLAVLEDKEYIEKSINLVKEGRKYLTDELKNLGFKVYPSQANFIMVDFGEKVEFLYEQLLKRGFLLRPLKAYGFPKALRISIGLPEENEAFIKNLKDILNVLS</sequence>
<dbReference type="InterPro" id="IPR005861">
    <property type="entry name" value="HisP_aminotrans"/>
</dbReference>
<dbReference type="SUPFAM" id="SSF53383">
    <property type="entry name" value="PLP-dependent transferases"/>
    <property type="match status" value="1"/>
</dbReference>
<protein>
    <recommendedName>
        <fullName evidence="9">Histidinol-phosphate aminotransferase</fullName>
        <ecNumber evidence="9">2.6.1.9</ecNumber>
    </recommendedName>
    <alternativeName>
        <fullName evidence="9">Imidazole acetol-phosphate transaminase</fullName>
    </alternativeName>
</protein>
<accession>F8C689</accession>
<evidence type="ECO:0000256" key="2">
    <source>
        <dbReference type="ARBA" id="ARBA00005011"/>
    </source>
</evidence>
<keyword evidence="9" id="KW-0368">Histidine biosynthesis</keyword>
<dbReference type="Pfam" id="PF00155">
    <property type="entry name" value="Aminotran_1_2"/>
    <property type="match status" value="1"/>
</dbReference>
<evidence type="ECO:0000256" key="1">
    <source>
        <dbReference type="ARBA" id="ARBA00001933"/>
    </source>
</evidence>
<dbReference type="AlphaFoldDB" id="F8C689"/>
<dbReference type="InterPro" id="IPR001917">
    <property type="entry name" value="Aminotrans_II_pyridoxalP_BS"/>
</dbReference>
<proteinExistence type="inferred from homology"/>
<evidence type="ECO:0000256" key="3">
    <source>
        <dbReference type="ARBA" id="ARBA00007970"/>
    </source>
</evidence>
<dbReference type="InterPro" id="IPR015424">
    <property type="entry name" value="PyrdxlP-dep_Trfase"/>
</dbReference>
<dbReference type="PATRIC" id="fig|795359.3.peg.1170"/>
<evidence type="ECO:0000256" key="7">
    <source>
        <dbReference type="ARBA" id="ARBA00022898"/>
    </source>
</evidence>
<comment type="similarity">
    <text evidence="3 9">Belongs to the class-II pyridoxal-phosphate-dependent aminotransferase family. Histidinol-phosphate aminotransferase subfamily.</text>
</comment>
<reference evidence="11 12" key="1">
    <citation type="journal article" date="2013" name="Genome Announc.">
        <title>Complete genome sequence of the hyperthermophilic sulfate-reducing bacterium Thermodesulfobacterium geofontis OPF15T.</title>
        <authorList>
            <person name="Elkins J.G."/>
            <person name="Hamilton-Brehm S.D."/>
            <person name="Lucas S."/>
            <person name="Han J."/>
            <person name="Lapidus A."/>
            <person name="Cheng J.F."/>
            <person name="Goodwin L.A."/>
            <person name="Pitluck S."/>
            <person name="Peters L."/>
            <person name="Mikhailova N."/>
            <person name="Davenport K.W."/>
            <person name="Detter J.C."/>
            <person name="Han C.S."/>
            <person name="Tapia R."/>
            <person name="Land M.L."/>
            <person name="Hauser L."/>
            <person name="Kyrpides N.C."/>
            <person name="Ivanova N.N."/>
            <person name="Pagani I."/>
            <person name="Bruce D."/>
            <person name="Woyke T."/>
            <person name="Cottingham R.W."/>
        </authorList>
    </citation>
    <scope>NUCLEOTIDE SEQUENCE [LARGE SCALE GENOMIC DNA]</scope>
    <source>
        <strain evidence="11 12">OPF15</strain>
    </source>
</reference>
<dbReference type="CDD" id="cd00609">
    <property type="entry name" value="AAT_like"/>
    <property type="match status" value="1"/>
</dbReference>
<evidence type="ECO:0000256" key="6">
    <source>
        <dbReference type="ARBA" id="ARBA00022679"/>
    </source>
</evidence>
<keyword evidence="6 9" id="KW-0808">Transferase</keyword>
<dbReference type="HOGENOM" id="CLU_017584_3_3_0"/>
<dbReference type="InterPro" id="IPR004839">
    <property type="entry name" value="Aminotransferase_I/II_large"/>
</dbReference>
<gene>
    <name evidence="9" type="primary">hisC</name>
    <name evidence="11" type="ordered locus">TOPB45_1156</name>
</gene>
<evidence type="ECO:0000256" key="4">
    <source>
        <dbReference type="ARBA" id="ARBA00011738"/>
    </source>
</evidence>
<dbReference type="STRING" id="795359.TOPB45_1156"/>
<comment type="subunit">
    <text evidence="4 9">Homodimer.</text>
</comment>
<dbReference type="Proteomes" id="UP000006583">
    <property type="component" value="Chromosome"/>
</dbReference>
<comment type="catalytic activity">
    <reaction evidence="8 9">
        <text>L-histidinol phosphate + 2-oxoglutarate = 3-(imidazol-4-yl)-2-oxopropyl phosphate + L-glutamate</text>
        <dbReference type="Rhea" id="RHEA:23744"/>
        <dbReference type="ChEBI" id="CHEBI:16810"/>
        <dbReference type="ChEBI" id="CHEBI:29985"/>
        <dbReference type="ChEBI" id="CHEBI:57766"/>
        <dbReference type="ChEBI" id="CHEBI:57980"/>
        <dbReference type="EC" id="2.6.1.9"/>
    </reaction>
</comment>
<keyword evidence="12" id="KW-1185">Reference proteome</keyword>
<dbReference type="eggNOG" id="COG0079">
    <property type="taxonomic scope" value="Bacteria"/>
</dbReference>
<dbReference type="PANTHER" id="PTHR43643:SF3">
    <property type="entry name" value="HISTIDINOL-PHOSPHATE AMINOTRANSFERASE"/>
    <property type="match status" value="1"/>
</dbReference>
<dbReference type="InterPro" id="IPR015422">
    <property type="entry name" value="PyrdxlP-dep_Trfase_small"/>
</dbReference>
<dbReference type="PANTHER" id="PTHR43643">
    <property type="entry name" value="HISTIDINOL-PHOSPHATE AMINOTRANSFERASE 2"/>
    <property type="match status" value="1"/>
</dbReference>
<evidence type="ECO:0000313" key="11">
    <source>
        <dbReference type="EMBL" id="AEH23244.1"/>
    </source>
</evidence>
<organism evidence="11 12">
    <name type="scientific">Thermodesulfobacterium geofontis (strain OPF15)</name>
    <dbReference type="NCBI Taxonomy" id="795359"/>
    <lineage>
        <taxon>Bacteria</taxon>
        <taxon>Pseudomonadati</taxon>
        <taxon>Thermodesulfobacteriota</taxon>
        <taxon>Thermodesulfobacteria</taxon>
        <taxon>Thermodesulfobacteriales</taxon>
        <taxon>Thermodesulfobacteriaceae</taxon>
        <taxon>Thermodesulfobacterium</taxon>
    </lineage>
</organism>
<dbReference type="Gene3D" id="3.90.1150.10">
    <property type="entry name" value="Aspartate Aminotransferase, domain 1"/>
    <property type="match status" value="1"/>
</dbReference>
<dbReference type="UniPathway" id="UPA00031">
    <property type="reaction ID" value="UER00012"/>
</dbReference>
<dbReference type="OrthoDB" id="9813612at2"/>
<dbReference type="NCBIfam" id="TIGR01141">
    <property type="entry name" value="hisC"/>
    <property type="match status" value="1"/>
</dbReference>
<dbReference type="InterPro" id="IPR015421">
    <property type="entry name" value="PyrdxlP-dep_Trfase_major"/>
</dbReference>
<dbReference type="PROSITE" id="PS00599">
    <property type="entry name" value="AA_TRANSFER_CLASS_2"/>
    <property type="match status" value="1"/>
</dbReference>
<dbReference type="HAMAP" id="MF_01023">
    <property type="entry name" value="HisC_aminotrans_2"/>
    <property type="match status" value="1"/>
</dbReference>
<dbReference type="KEGG" id="top:TOPB45_1156"/>
<dbReference type="InterPro" id="IPR050106">
    <property type="entry name" value="HistidinolP_aminotransfase"/>
</dbReference>
<dbReference type="EC" id="2.6.1.9" evidence="9"/>
<dbReference type="RefSeq" id="WP_013909942.1">
    <property type="nucleotide sequence ID" value="NC_015682.1"/>
</dbReference>
<dbReference type="GO" id="GO:0004400">
    <property type="term" value="F:histidinol-phosphate transaminase activity"/>
    <property type="evidence" value="ECO:0007669"/>
    <property type="project" value="UniProtKB-UniRule"/>
</dbReference>